<dbReference type="EMBL" id="DS113178">
    <property type="protein sequence ID" value="EAY23448.1"/>
    <property type="molecule type" value="Genomic_DNA"/>
</dbReference>
<dbReference type="Proteomes" id="UP000001542">
    <property type="component" value="Unassembled WGS sequence"/>
</dbReference>
<name>A2D815_TRIV3</name>
<evidence type="ECO:0000313" key="2">
    <source>
        <dbReference type="Proteomes" id="UP000001542"/>
    </source>
</evidence>
<dbReference type="VEuPathDB" id="TrichDB:TVAG_071120"/>
<dbReference type="KEGG" id="tva:5469013"/>
<organism evidence="1 2">
    <name type="scientific">Trichomonas vaginalis (strain ATCC PRA-98 / G3)</name>
    <dbReference type="NCBI Taxonomy" id="412133"/>
    <lineage>
        <taxon>Eukaryota</taxon>
        <taxon>Metamonada</taxon>
        <taxon>Parabasalia</taxon>
        <taxon>Trichomonadida</taxon>
        <taxon>Trichomonadidae</taxon>
        <taxon>Trichomonas</taxon>
    </lineage>
</organism>
<proteinExistence type="predicted"/>
<protein>
    <submittedName>
        <fullName evidence="1">Uncharacterized protein</fullName>
    </submittedName>
</protein>
<sequence length="133" mass="15385">MITSELDLLPDQILGRNKNDIAMDFIVSILSSNSLLLKREDDMCNFVISYCKTLSELEKLLPMIQFEYCTNKTVSDFINKYSSLMHPNSECEIPEHAESNEYQDESQFFSQIFTNSLVGFCIFKMLVTFLLPK</sequence>
<dbReference type="InParanoid" id="A2D815"/>
<gene>
    <name evidence="1" type="ORF">TVAG_071120</name>
</gene>
<keyword evidence="2" id="KW-1185">Reference proteome</keyword>
<dbReference type="RefSeq" id="XP_001584434.1">
    <property type="nucleotide sequence ID" value="XM_001584384.1"/>
</dbReference>
<reference evidence="1" key="2">
    <citation type="journal article" date="2007" name="Science">
        <title>Draft genome sequence of the sexually transmitted pathogen Trichomonas vaginalis.</title>
        <authorList>
            <person name="Carlton J.M."/>
            <person name="Hirt R.P."/>
            <person name="Silva J.C."/>
            <person name="Delcher A.L."/>
            <person name="Schatz M."/>
            <person name="Zhao Q."/>
            <person name="Wortman J.R."/>
            <person name="Bidwell S.L."/>
            <person name="Alsmark U.C.M."/>
            <person name="Besteiro S."/>
            <person name="Sicheritz-Ponten T."/>
            <person name="Noel C.J."/>
            <person name="Dacks J.B."/>
            <person name="Foster P.G."/>
            <person name="Simillion C."/>
            <person name="Van de Peer Y."/>
            <person name="Miranda-Saavedra D."/>
            <person name="Barton G.J."/>
            <person name="Westrop G.D."/>
            <person name="Mueller S."/>
            <person name="Dessi D."/>
            <person name="Fiori P.L."/>
            <person name="Ren Q."/>
            <person name="Paulsen I."/>
            <person name="Zhang H."/>
            <person name="Bastida-Corcuera F.D."/>
            <person name="Simoes-Barbosa A."/>
            <person name="Brown M.T."/>
            <person name="Hayes R.D."/>
            <person name="Mukherjee M."/>
            <person name="Okumura C.Y."/>
            <person name="Schneider R."/>
            <person name="Smith A.J."/>
            <person name="Vanacova S."/>
            <person name="Villalvazo M."/>
            <person name="Haas B.J."/>
            <person name="Pertea M."/>
            <person name="Feldblyum T.V."/>
            <person name="Utterback T.R."/>
            <person name="Shu C.L."/>
            <person name="Osoegawa K."/>
            <person name="de Jong P.J."/>
            <person name="Hrdy I."/>
            <person name="Horvathova L."/>
            <person name="Zubacova Z."/>
            <person name="Dolezal P."/>
            <person name="Malik S.B."/>
            <person name="Logsdon J.M. Jr."/>
            <person name="Henze K."/>
            <person name="Gupta A."/>
            <person name="Wang C.C."/>
            <person name="Dunne R.L."/>
            <person name="Upcroft J.A."/>
            <person name="Upcroft P."/>
            <person name="White O."/>
            <person name="Salzberg S.L."/>
            <person name="Tang P."/>
            <person name="Chiu C.-H."/>
            <person name="Lee Y.-S."/>
            <person name="Embley T.M."/>
            <person name="Coombs G.H."/>
            <person name="Mottram J.C."/>
            <person name="Tachezy J."/>
            <person name="Fraser-Liggett C.M."/>
            <person name="Johnson P.J."/>
        </authorList>
    </citation>
    <scope>NUCLEOTIDE SEQUENCE [LARGE SCALE GENOMIC DNA]</scope>
    <source>
        <strain evidence="1">G3</strain>
    </source>
</reference>
<dbReference type="VEuPathDB" id="TrichDB:TVAGG3_1045780"/>
<accession>A2D815</accession>
<dbReference type="AlphaFoldDB" id="A2D815"/>
<evidence type="ECO:0000313" key="1">
    <source>
        <dbReference type="EMBL" id="EAY23448.1"/>
    </source>
</evidence>
<reference evidence="1" key="1">
    <citation type="submission" date="2006-10" db="EMBL/GenBank/DDBJ databases">
        <authorList>
            <person name="Amadeo P."/>
            <person name="Zhao Q."/>
            <person name="Wortman J."/>
            <person name="Fraser-Liggett C."/>
            <person name="Carlton J."/>
        </authorList>
    </citation>
    <scope>NUCLEOTIDE SEQUENCE</scope>
    <source>
        <strain evidence="1">G3</strain>
    </source>
</reference>